<feature type="domain" description="NB-ARC" evidence="8">
    <location>
        <begin position="147"/>
        <end position="308"/>
    </location>
</feature>
<accession>A0AAD5JRQ2</accession>
<dbReference type="Pfam" id="PF00931">
    <property type="entry name" value="NB-ARC"/>
    <property type="match status" value="1"/>
</dbReference>
<evidence type="ECO:0000259" key="9">
    <source>
        <dbReference type="Pfam" id="PF23247"/>
    </source>
</evidence>
<keyword evidence="2" id="KW-0433">Leucine-rich repeat</keyword>
<dbReference type="Pfam" id="PF13855">
    <property type="entry name" value="LRR_8"/>
    <property type="match status" value="1"/>
</dbReference>
<dbReference type="Gene3D" id="1.10.8.430">
    <property type="entry name" value="Helical domain of apoptotic protease-activating factors"/>
    <property type="match status" value="1"/>
</dbReference>
<feature type="domain" description="Disease resistance protein At4g27190-like leucine-rich repeats" evidence="9">
    <location>
        <begin position="797"/>
        <end position="900"/>
    </location>
</feature>
<dbReference type="Pfam" id="PF23247">
    <property type="entry name" value="LRR_RPS2"/>
    <property type="match status" value="1"/>
</dbReference>
<dbReference type="SMART" id="SM00369">
    <property type="entry name" value="LRR_TYP"/>
    <property type="match status" value="4"/>
</dbReference>
<keyword evidence="12" id="KW-1185">Reference proteome</keyword>
<dbReference type="InterPro" id="IPR027417">
    <property type="entry name" value="P-loop_NTPase"/>
</dbReference>
<dbReference type="Gene3D" id="3.80.10.10">
    <property type="entry name" value="Ribonuclease Inhibitor"/>
    <property type="match status" value="2"/>
</dbReference>
<comment type="caution">
    <text evidence="11">The sequence shown here is derived from an EMBL/GenBank/DDBJ whole genome shotgun (WGS) entry which is preliminary data.</text>
</comment>
<keyword evidence="7" id="KW-0175">Coiled coil</keyword>
<keyword evidence="6" id="KW-0067">ATP-binding</keyword>
<dbReference type="InterPro" id="IPR002182">
    <property type="entry name" value="NB-ARC"/>
</dbReference>
<protein>
    <submittedName>
        <fullName evidence="11">Uncharacterized protein</fullName>
    </submittedName>
</protein>
<dbReference type="InterPro" id="IPR058922">
    <property type="entry name" value="WHD_DRP"/>
</dbReference>
<evidence type="ECO:0000313" key="11">
    <source>
        <dbReference type="EMBL" id="KAI9199095.1"/>
    </source>
</evidence>
<dbReference type="PANTHER" id="PTHR33463:SF187">
    <property type="entry name" value="AND NB-ARC DOMAIN DISEASE RESISTANCE PROTEIN, PUTATIVE-RELATED"/>
    <property type="match status" value="1"/>
</dbReference>
<evidence type="ECO:0000256" key="2">
    <source>
        <dbReference type="ARBA" id="ARBA00022614"/>
    </source>
</evidence>
<dbReference type="Gene3D" id="1.10.10.10">
    <property type="entry name" value="Winged helix-like DNA-binding domain superfamily/Winged helix DNA-binding domain"/>
    <property type="match status" value="1"/>
</dbReference>
<dbReference type="PANTHER" id="PTHR33463">
    <property type="entry name" value="NB-ARC DOMAIN-CONTAINING PROTEIN-RELATED"/>
    <property type="match status" value="1"/>
</dbReference>
<evidence type="ECO:0000259" key="10">
    <source>
        <dbReference type="Pfam" id="PF23559"/>
    </source>
</evidence>
<dbReference type="InterPro" id="IPR042197">
    <property type="entry name" value="Apaf_helical"/>
</dbReference>
<proteinExistence type="inferred from homology"/>
<evidence type="ECO:0000256" key="7">
    <source>
        <dbReference type="SAM" id="Coils"/>
    </source>
</evidence>
<name>A0AAD5JRQ2_ACENE</name>
<reference evidence="11 12" key="1">
    <citation type="journal article" date="2022" name="Plant J.">
        <title>Strategies of tolerance reflected in two North American maple genomes.</title>
        <authorList>
            <person name="McEvoy S.L."/>
            <person name="Sezen U.U."/>
            <person name="Trouern-Trend A."/>
            <person name="McMahon S.M."/>
            <person name="Schaberg P.G."/>
            <person name="Yang J."/>
            <person name="Wegrzyn J.L."/>
            <person name="Swenson N.G."/>
        </authorList>
    </citation>
    <scope>NUCLEOTIDE SEQUENCE [LARGE SCALE GENOMIC DNA]</scope>
    <source>
        <strain evidence="11">91603</strain>
    </source>
</reference>
<comment type="similarity">
    <text evidence="1">Belongs to the disease resistance NB-LRR family.</text>
</comment>
<evidence type="ECO:0000256" key="4">
    <source>
        <dbReference type="ARBA" id="ARBA00022741"/>
    </source>
</evidence>
<dbReference type="GO" id="GO:0043531">
    <property type="term" value="F:ADP binding"/>
    <property type="evidence" value="ECO:0007669"/>
    <property type="project" value="InterPro"/>
</dbReference>
<dbReference type="Gene3D" id="3.40.50.300">
    <property type="entry name" value="P-loop containing nucleotide triphosphate hydrolases"/>
    <property type="match status" value="1"/>
</dbReference>
<feature type="domain" description="Disease resistance protein winged helix" evidence="10">
    <location>
        <begin position="398"/>
        <end position="467"/>
    </location>
</feature>
<keyword evidence="4" id="KW-0547">Nucleotide-binding</keyword>
<evidence type="ECO:0000313" key="12">
    <source>
        <dbReference type="Proteomes" id="UP001064489"/>
    </source>
</evidence>
<dbReference type="InterPro" id="IPR057135">
    <property type="entry name" value="At4g27190-like_LRR"/>
</dbReference>
<dbReference type="GO" id="GO:0006952">
    <property type="term" value="P:defense response"/>
    <property type="evidence" value="ECO:0007669"/>
    <property type="project" value="UniProtKB-KW"/>
</dbReference>
<evidence type="ECO:0000256" key="1">
    <source>
        <dbReference type="ARBA" id="ARBA00008894"/>
    </source>
</evidence>
<evidence type="ECO:0000256" key="6">
    <source>
        <dbReference type="ARBA" id="ARBA00022840"/>
    </source>
</evidence>
<dbReference type="InterPro" id="IPR032675">
    <property type="entry name" value="LRR_dom_sf"/>
</dbReference>
<keyword evidence="5" id="KW-0611">Plant defense</keyword>
<organism evidence="11 12">
    <name type="scientific">Acer negundo</name>
    <name type="common">Box elder</name>
    <dbReference type="NCBI Taxonomy" id="4023"/>
    <lineage>
        <taxon>Eukaryota</taxon>
        <taxon>Viridiplantae</taxon>
        <taxon>Streptophyta</taxon>
        <taxon>Embryophyta</taxon>
        <taxon>Tracheophyta</taxon>
        <taxon>Spermatophyta</taxon>
        <taxon>Magnoliopsida</taxon>
        <taxon>eudicotyledons</taxon>
        <taxon>Gunneridae</taxon>
        <taxon>Pentapetalae</taxon>
        <taxon>rosids</taxon>
        <taxon>malvids</taxon>
        <taxon>Sapindales</taxon>
        <taxon>Sapindaceae</taxon>
        <taxon>Hippocastanoideae</taxon>
        <taxon>Acereae</taxon>
        <taxon>Acer</taxon>
    </lineage>
</organism>
<dbReference type="AlphaFoldDB" id="A0AAD5JRQ2"/>
<dbReference type="FunFam" id="3.40.50.300:FF:001091">
    <property type="entry name" value="Probable disease resistance protein At1g61300"/>
    <property type="match status" value="1"/>
</dbReference>
<feature type="coiled-coil region" evidence="7">
    <location>
        <begin position="21"/>
        <end position="59"/>
    </location>
</feature>
<dbReference type="SUPFAM" id="SSF52058">
    <property type="entry name" value="L domain-like"/>
    <property type="match status" value="1"/>
</dbReference>
<dbReference type="Proteomes" id="UP001064489">
    <property type="component" value="Chromosome 13"/>
</dbReference>
<dbReference type="InterPro" id="IPR003591">
    <property type="entry name" value="Leu-rich_rpt_typical-subtyp"/>
</dbReference>
<dbReference type="EMBL" id="JAJSOW010000002">
    <property type="protein sequence ID" value="KAI9199095.1"/>
    <property type="molecule type" value="Genomic_DNA"/>
</dbReference>
<dbReference type="InterPro" id="IPR050905">
    <property type="entry name" value="Plant_NBS-LRR"/>
</dbReference>
<evidence type="ECO:0000259" key="8">
    <source>
        <dbReference type="Pfam" id="PF00931"/>
    </source>
</evidence>
<dbReference type="InterPro" id="IPR036388">
    <property type="entry name" value="WH-like_DNA-bd_sf"/>
</dbReference>
<evidence type="ECO:0000256" key="3">
    <source>
        <dbReference type="ARBA" id="ARBA00022737"/>
    </source>
</evidence>
<dbReference type="InterPro" id="IPR001611">
    <property type="entry name" value="Leu-rich_rpt"/>
</dbReference>
<dbReference type="Pfam" id="PF23559">
    <property type="entry name" value="WHD_DRP"/>
    <property type="match status" value="1"/>
</dbReference>
<dbReference type="FunFam" id="1.10.10.10:FF:000322">
    <property type="entry name" value="Probable disease resistance protein At1g63360"/>
    <property type="match status" value="1"/>
</dbReference>
<dbReference type="GO" id="GO:0005524">
    <property type="term" value="F:ATP binding"/>
    <property type="evidence" value="ECO:0007669"/>
    <property type="project" value="UniProtKB-KW"/>
</dbReference>
<dbReference type="SUPFAM" id="SSF52540">
    <property type="entry name" value="P-loop containing nucleoside triphosphate hydrolases"/>
    <property type="match status" value="1"/>
</dbReference>
<keyword evidence="3" id="KW-0677">Repeat</keyword>
<evidence type="ECO:0000256" key="5">
    <source>
        <dbReference type="ARBA" id="ARBA00022821"/>
    </source>
</evidence>
<gene>
    <name evidence="11" type="ORF">LWI28_027350</name>
</gene>
<dbReference type="PRINTS" id="PR00364">
    <property type="entry name" value="DISEASERSIST"/>
</dbReference>
<sequence>MDFAGPIFETLKCIGPPLCKYVEYHRKFDEYKKNLKRVLDELNNQKEEVEMRLRVECRLGKSPKYEVKNWLENIQMIIHDAENIESTIGKGKYFSRARLAKLVDKKIQELKEYHQKSSSFHSLVIDAPPASGIILPTTKLAGETTAKKDMDEIWGYLMGNEIKKIGVCGMGGAGKTTIMTHVNNKLLKETKFDNVIWVTLSQTMDLLKLQKEIAVALKENFQETEDVKRRAGMLSEMLRRRRFTLILDDVWENISLEELGIPEPTEENGCKLVITTRSLDVCRVMGCKPVQVKLLSEKEALELFFEKAELNISKVPTLSEIVELMAKQCASLPLAIVAVASSMKGEEDIHEWRNALHELFNDVRSIKVNEENIFGRLKFSYDRLKDEMIQRCFLYCALYPEDHDIPKNELVDCWIAEGLVDEIGNLQAIEHRARIIINRLVNNYLLLESIDNEGISCVKLHDVVRDMTLKYITNKSTNKSPRFMVKAGMKLEEFPSGKEWKENLDKISLMNNYVREIPSSSSPNCQILSTLFLQGNPLESIPESFFSHMHGLKILNLSGTEIENLPNSISECTNLTALLLQKCRRLKRVPSLARLGALQKLDLGVTKINEVPAGMEMLANLTSLDLLFTGLHMIPGGILPKLCRLQKLRVQWGLETLTVAVEEAVRLKNLDCLVMQFWKLQDFNRYVKSSHSHRRPNDYCLIINRGVNPYLLDDVNRRLQYNVKKVVILIRCYICGTEDDSIFLPKEVECLFIRDCSGDVRNISSIPTFNTLERLEILHVEDVDNLTGIFSNVSAGQYSHLKVVKVIKCPKLKKLLSSKLLSELKNLEQIDVGQCKEMEELIAVDDDDDNEERSQFLPKLKRLSLIDLPKLKSIASCNRVMVCDSLQEIVIWGCPQLKHLPIYFPIDEKGKSSPPPALNKITVERKWWEALEWDHLHSDAKRLLLPLCVFDNYSSRSFPLMNIR</sequence>